<dbReference type="AlphaFoldDB" id="A0AAJ0C0S9"/>
<keyword evidence="3" id="KW-1185">Reference proteome</keyword>
<evidence type="ECO:0000313" key="2">
    <source>
        <dbReference type="EMBL" id="KAK1766597.1"/>
    </source>
</evidence>
<proteinExistence type="predicted"/>
<dbReference type="RefSeq" id="XP_060282810.1">
    <property type="nucleotide sequence ID" value="XM_060428171.1"/>
</dbReference>
<dbReference type="Proteomes" id="UP001244011">
    <property type="component" value="Unassembled WGS sequence"/>
</dbReference>
<accession>A0AAJ0C0S9</accession>
<evidence type="ECO:0000313" key="3">
    <source>
        <dbReference type="Proteomes" id="UP001244011"/>
    </source>
</evidence>
<dbReference type="EMBL" id="MU839011">
    <property type="protein sequence ID" value="KAK1766597.1"/>
    <property type="molecule type" value="Genomic_DNA"/>
</dbReference>
<name>A0AAJ0C0S9_9PEZI</name>
<dbReference type="GeneID" id="85311358"/>
<evidence type="ECO:0000256" key="1">
    <source>
        <dbReference type="SAM" id="MobiDB-lite"/>
    </source>
</evidence>
<protein>
    <submittedName>
        <fullName evidence="2">Uncharacterized protein</fullName>
    </submittedName>
</protein>
<organism evidence="2 3">
    <name type="scientific">Phialemonium atrogriseum</name>
    <dbReference type="NCBI Taxonomy" id="1093897"/>
    <lineage>
        <taxon>Eukaryota</taxon>
        <taxon>Fungi</taxon>
        <taxon>Dikarya</taxon>
        <taxon>Ascomycota</taxon>
        <taxon>Pezizomycotina</taxon>
        <taxon>Sordariomycetes</taxon>
        <taxon>Sordariomycetidae</taxon>
        <taxon>Cephalothecales</taxon>
        <taxon>Cephalothecaceae</taxon>
        <taxon>Phialemonium</taxon>
    </lineage>
</organism>
<reference evidence="2" key="1">
    <citation type="submission" date="2023-06" db="EMBL/GenBank/DDBJ databases">
        <title>Genome-scale phylogeny and comparative genomics of the fungal order Sordariales.</title>
        <authorList>
            <consortium name="Lawrence Berkeley National Laboratory"/>
            <person name="Hensen N."/>
            <person name="Bonometti L."/>
            <person name="Westerberg I."/>
            <person name="Brannstrom I.O."/>
            <person name="Guillou S."/>
            <person name="Cros-Aarteil S."/>
            <person name="Calhoun S."/>
            <person name="Haridas S."/>
            <person name="Kuo A."/>
            <person name="Mondo S."/>
            <person name="Pangilinan J."/>
            <person name="Riley R."/>
            <person name="Labutti K."/>
            <person name="Andreopoulos B."/>
            <person name="Lipzen A."/>
            <person name="Chen C."/>
            <person name="Yanf M."/>
            <person name="Daum C."/>
            <person name="Ng V."/>
            <person name="Clum A."/>
            <person name="Steindorff A."/>
            <person name="Ohm R."/>
            <person name="Martin F."/>
            <person name="Silar P."/>
            <person name="Natvig D."/>
            <person name="Lalanne C."/>
            <person name="Gautier V."/>
            <person name="Ament-Velasquez S.L."/>
            <person name="Kruys A."/>
            <person name="Hutchinson M.I."/>
            <person name="Powell A.J."/>
            <person name="Barry K."/>
            <person name="Miller A.N."/>
            <person name="Grigoriev I.V."/>
            <person name="Debuchy R."/>
            <person name="Gladieux P."/>
            <person name="Thoren M.H."/>
            <person name="Johannesson H."/>
        </authorList>
    </citation>
    <scope>NUCLEOTIDE SEQUENCE</scope>
    <source>
        <strain evidence="2">8032-3</strain>
    </source>
</reference>
<feature type="region of interest" description="Disordered" evidence="1">
    <location>
        <begin position="132"/>
        <end position="159"/>
    </location>
</feature>
<comment type="caution">
    <text evidence="2">The sequence shown here is derived from an EMBL/GenBank/DDBJ whole genome shotgun (WGS) entry which is preliminary data.</text>
</comment>
<gene>
    <name evidence="2" type="ORF">QBC33DRAFT_541542</name>
</gene>
<sequence>MQRGFWVTWREPKREATAARQFLGAMSMRVGCCRSNRTKTWRATDTDNLQEWRYLQPRVGTASTARLPSNQPFGAGTIPGLTLISSLQVGNQARLPAPDPGCGRFCPSLGSGLGVGDCRGVSQTGVSRLGVTVSAGRPGDRPGHPGGTPSHADPQRDGKWEMGDGICVAHHRHLFPFFGPFQVLSSSSSQRILLACPPTQALTWRSARVLVPHFGTLDMLLVQDDVVSRRRSPESLPYLEGGGVKRTRSKFQGWGRRPHAEYIEQTSRQMYV</sequence>